<dbReference type="NCBIfam" id="TIGR03101">
    <property type="entry name" value="hydr2_PEP"/>
    <property type="match status" value="1"/>
</dbReference>
<organism evidence="2 3">
    <name type="scientific">Thiohalorhabdus denitrificans</name>
    <dbReference type="NCBI Taxonomy" id="381306"/>
    <lineage>
        <taxon>Bacteria</taxon>
        <taxon>Pseudomonadati</taxon>
        <taxon>Pseudomonadota</taxon>
        <taxon>Gammaproteobacteria</taxon>
        <taxon>Thiohalorhabdales</taxon>
        <taxon>Thiohalorhabdaceae</taxon>
        <taxon>Thiohalorhabdus</taxon>
    </lineage>
</organism>
<dbReference type="InterPro" id="IPR029058">
    <property type="entry name" value="AB_hydrolase_fold"/>
</dbReference>
<name>A0A1G5DDJ4_9GAMM</name>
<dbReference type="STRING" id="381306.AN478_07605"/>
<reference evidence="3" key="1">
    <citation type="submission" date="2016-10" db="EMBL/GenBank/DDBJ databases">
        <authorList>
            <person name="Varghese N."/>
        </authorList>
    </citation>
    <scope>NUCLEOTIDE SEQUENCE [LARGE SCALE GENOMIC DNA]</scope>
    <source>
        <strain evidence="3">HL 19</strain>
    </source>
</reference>
<dbReference type="EMBL" id="FMUN01000003">
    <property type="protein sequence ID" value="SCY12833.1"/>
    <property type="molecule type" value="Genomic_DNA"/>
</dbReference>
<dbReference type="RefSeq" id="WP_074471314.1">
    <property type="nucleotide sequence ID" value="NZ_FMUN01000003.1"/>
</dbReference>
<keyword evidence="2" id="KW-0378">Hydrolase</keyword>
<proteinExistence type="predicted"/>
<dbReference type="GO" id="GO:0016787">
    <property type="term" value="F:hydrolase activity"/>
    <property type="evidence" value="ECO:0007669"/>
    <property type="project" value="UniProtKB-KW"/>
</dbReference>
<dbReference type="Pfam" id="PF12146">
    <property type="entry name" value="Hydrolase_4"/>
    <property type="match status" value="1"/>
</dbReference>
<protein>
    <submittedName>
        <fullName evidence="2">Exosortase A system-associated hydrolase 2</fullName>
    </submittedName>
</protein>
<dbReference type="InterPro" id="IPR022742">
    <property type="entry name" value="Hydrolase_4"/>
</dbReference>
<keyword evidence="3" id="KW-1185">Reference proteome</keyword>
<dbReference type="SUPFAM" id="SSF53474">
    <property type="entry name" value="alpha/beta-Hydrolases"/>
    <property type="match status" value="1"/>
</dbReference>
<dbReference type="Gene3D" id="3.40.50.1820">
    <property type="entry name" value="alpha/beta hydrolase"/>
    <property type="match status" value="1"/>
</dbReference>
<feature type="domain" description="Serine aminopeptidase S33" evidence="1">
    <location>
        <begin position="47"/>
        <end position="149"/>
    </location>
</feature>
<sequence>MVTPFFLDSAGGRIHCTVFHPSDPTSATPGLVFLPPWAEEANKARRMMARLGHSLAGAGFRTLVPDFYGTGDSEGDFAEARWELWKNNARDARDWLRDRETGPVYLGGLRLGGLIAAETARELAEPPPGLLLWSPIINGRQTLRQFLRLRLAAGLGVGGDTPQERTADLLGRLEAGESLEVAGYELHPGLAGALDARSLQGLLPSPETEVIWLDVVSGPEAGPPPASRSVVEAWREQGRSVRHQGVPGDPFWATQELVDAPALVEASAGFLERLEDAEVSGHAP</sequence>
<gene>
    <name evidence="2" type="ORF">SAMN05661077_1287</name>
</gene>
<evidence type="ECO:0000259" key="1">
    <source>
        <dbReference type="Pfam" id="PF12146"/>
    </source>
</evidence>
<accession>A0A1G5DDJ4</accession>
<dbReference type="AlphaFoldDB" id="A0A1G5DDJ4"/>
<dbReference type="Proteomes" id="UP000183104">
    <property type="component" value="Unassembled WGS sequence"/>
</dbReference>
<evidence type="ECO:0000313" key="3">
    <source>
        <dbReference type="Proteomes" id="UP000183104"/>
    </source>
</evidence>
<dbReference type="InterPro" id="IPR017532">
    <property type="entry name" value="Hydrolase-2_PEP"/>
</dbReference>
<evidence type="ECO:0000313" key="2">
    <source>
        <dbReference type="EMBL" id="SCY12833.1"/>
    </source>
</evidence>
<dbReference type="OrthoDB" id="249225at2"/>